<dbReference type="Pfam" id="PF00583">
    <property type="entry name" value="Acetyltransf_1"/>
    <property type="match status" value="1"/>
</dbReference>
<organism evidence="2 3">
    <name type="scientific">Populibacterium corticicola</name>
    <dbReference type="NCBI Taxonomy" id="1812826"/>
    <lineage>
        <taxon>Bacteria</taxon>
        <taxon>Bacillati</taxon>
        <taxon>Actinomycetota</taxon>
        <taxon>Actinomycetes</taxon>
        <taxon>Micrococcales</taxon>
        <taxon>Jonesiaceae</taxon>
        <taxon>Populibacterium</taxon>
    </lineage>
</organism>
<evidence type="ECO:0000313" key="2">
    <source>
        <dbReference type="EMBL" id="MFD2839014.1"/>
    </source>
</evidence>
<dbReference type="GO" id="GO:0016746">
    <property type="term" value="F:acyltransferase activity"/>
    <property type="evidence" value="ECO:0007669"/>
    <property type="project" value="UniProtKB-KW"/>
</dbReference>
<dbReference type="SUPFAM" id="SSF55729">
    <property type="entry name" value="Acyl-CoA N-acyltransferases (Nat)"/>
    <property type="match status" value="1"/>
</dbReference>
<dbReference type="EMBL" id="JBHUOP010000001">
    <property type="protein sequence ID" value="MFD2839014.1"/>
    <property type="molecule type" value="Genomic_DNA"/>
</dbReference>
<feature type="domain" description="N-acetyltransferase" evidence="1">
    <location>
        <begin position="8"/>
        <end position="170"/>
    </location>
</feature>
<keyword evidence="3" id="KW-1185">Reference proteome</keyword>
<comment type="caution">
    <text evidence="2">The sequence shown here is derived from an EMBL/GenBank/DDBJ whole genome shotgun (WGS) entry which is preliminary data.</text>
</comment>
<keyword evidence="2" id="KW-0012">Acyltransferase</keyword>
<dbReference type="RefSeq" id="WP_377464415.1">
    <property type="nucleotide sequence ID" value="NZ_JBHUOP010000001.1"/>
</dbReference>
<accession>A0ABW5XB93</accession>
<dbReference type="InterPro" id="IPR016181">
    <property type="entry name" value="Acyl_CoA_acyltransferase"/>
</dbReference>
<dbReference type="CDD" id="cd04301">
    <property type="entry name" value="NAT_SF"/>
    <property type="match status" value="1"/>
</dbReference>
<dbReference type="Gene3D" id="3.40.630.30">
    <property type="match status" value="1"/>
</dbReference>
<keyword evidence="2" id="KW-0808">Transferase</keyword>
<name>A0ABW5XB93_9MICO</name>
<gene>
    <name evidence="2" type="ORF">ACFSYH_00300</name>
</gene>
<reference evidence="3" key="1">
    <citation type="journal article" date="2019" name="Int. J. Syst. Evol. Microbiol.">
        <title>The Global Catalogue of Microorganisms (GCM) 10K type strain sequencing project: providing services to taxonomists for standard genome sequencing and annotation.</title>
        <authorList>
            <consortium name="The Broad Institute Genomics Platform"/>
            <consortium name="The Broad Institute Genome Sequencing Center for Infectious Disease"/>
            <person name="Wu L."/>
            <person name="Ma J."/>
        </authorList>
    </citation>
    <scope>NUCLEOTIDE SEQUENCE [LARGE SCALE GENOMIC DNA]</scope>
    <source>
        <strain evidence="3">KCTC 33576</strain>
    </source>
</reference>
<evidence type="ECO:0000313" key="3">
    <source>
        <dbReference type="Proteomes" id="UP001597391"/>
    </source>
</evidence>
<dbReference type="PROSITE" id="PS51186">
    <property type="entry name" value="GNAT"/>
    <property type="match status" value="1"/>
</dbReference>
<proteinExistence type="predicted"/>
<dbReference type="EC" id="2.3.-.-" evidence="2"/>
<dbReference type="InterPro" id="IPR000182">
    <property type="entry name" value="GNAT_dom"/>
</dbReference>
<protein>
    <submittedName>
        <fullName evidence="2">GNAT family N-acetyltransferase</fullName>
        <ecNumber evidence="2">2.3.-.-</ecNumber>
    </submittedName>
</protein>
<dbReference type="Proteomes" id="UP001597391">
    <property type="component" value="Unassembled WGS sequence"/>
</dbReference>
<sequence>MVEELESVVVRDAELIDVLTISRIHTLSWQQAYAGYVPADYLNSLDPQDKVPVWQTVLSRDDTQVFIAESAGRALGFASVGPSPDEDAEPGDRTLYTMYLDPEAWGLGVAKLLMQAVDETVPEGVSLTLWVFEKNLRARKFYERHNFKYDNVEKLEEFGGEHLLEVRYRK</sequence>
<evidence type="ECO:0000259" key="1">
    <source>
        <dbReference type="PROSITE" id="PS51186"/>
    </source>
</evidence>